<evidence type="ECO:0000256" key="1">
    <source>
        <dbReference type="ARBA" id="ARBA00000851"/>
    </source>
</evidence>
<dbReference type="AlphaFoldDB" id="A0A941JS89"/>
<organism evidence="12 13">
    <name type="scientific">Gomphosphaeria aponina SAG 52.96 = DSM 107014</name>
    <dbReference type="NCBI Taxonomy" id="1521640"/>
    <lineage>
        <taxon>Bacteria</taxon>
        <taxon>Bacillati</taxon>
        <taxon>Cyanobacteriota</taxon>
        <taxon>Cyanophyceae</taxon>
        <taxon>Oscillatoriophycideae</taxon>
        <taxon>Chroococcales</taxon>
        <taxon>Gomphosphaeriaceae</taxon>
        <taxon>Gomphosphaeria</taxon>
    </lineage>
</organism>
<keyword evidence="4" id="KW-0540">Nuclease</keyword>
<evidence type="ECO:0000313" key="13">
    <source>
        <dbReference type="Proteomes" id="UP000767446"/>
    </source>
</evidence>
<dbReference type="GO" id="GO:0005524">
    <property type="term" value="F:ATP binding"/>
    <property type="evidence" value="ECO:0007669"/>
    <property type="project" value="UniProtKB-KW"/>
</dbReference>
<dbReference type="Proteomes" id="UP000767446">
    <property type="component" value="Unassembled WGS sequence"/>
</dbReference>
<evidence type="ECO:0000256" key="2">
    <source>
        <dbReference type="ARBA" id="ARBA00008598"/>
    </source>
</evidence>
<dbReference type="GO" id="GO:0009307">
    <property type="term" value="P:DNA restriction-modification system"/>
    <property type="evidence" value="ECO:0007669"/>
    <property type="project" value="UniProtKB-KW"/>
</dbReference>
<keyword evidence="10" id="KW-0238">DNA-binding</keyword>
<dbReference type="GO" id="GO:0003677">
    <property type="term" value="F:DNA binding"/>
    <property type="evidence" value="ECO:0007669"/>
    <property type="project" value="UniProtKB-KW"/>
</dbReference>
<dbReference type="EMBL" id="JADQBC010000053">
    <property type="protein sequence ID" value="MBR8828056.1"/>
    <property type="molecule type" value="Genomic_DNA"/>
</dbReference>
<dbReference type="GO" id="GO:0009035">
    <property type="term" value="F:type I site-specific deoxyribonuclease activity"/>
    <property type="evidence" value="ECO:0007669"/>
    <property type="project" value="UniProtKB-EC"/>
</dbReference>
<proteinExistence type="inferred from homology"/>
<keyword evidence="8" id="KW-0378">Hydrolase</keyword>
<keyword evidence="6" id="KW-0680">Restriction system</keyword>
<keyword evidence="9" id="KW-0067">ATP-binding</keyword>
<keyword evidence="5" id="KW-0547">Nucleotide-binding</keyword>
<evidence type="ECO:0000256" key="9">
    <source>
        <dbReference type="ARBA" id="ARBA00022840"/>
    </source>
</evidence>
<dbReference type="PANTHER" id="PTHR30195">
    <property type="entry name" value="TYPE I SITE-SPECIFIC DEOXYRIBONUCLEASE PROTEIN SUBUNIT M AND R"/>
    <property type="match status" value="1"/>
</dbReference>
<evidence type="ECO:0000256" key="5">
    <source>
        <dbReference type="ARBA" id="ARBA00022741"/>
    </source>
</evidence>
<evidence type="ECO:0000256" key="10">
    <source>
        <dbReference type="ARBA" id="ARBA00023125"/>
    </source>
</evidence>
<name>A0A941JS89_9CHRO</name>
<dbReference type="Gene3D" id="3.90.1570.50">
    <property type="match status" value="1"/>
</dbReference>
<reference evidence="12" key="1">
    <citation type="submission" date="2021-02" db="EMBL/GenBank/DDBJ databases">
        <title>Metagenome analyses of Stigonema ocellatum DSM 106950, Chlorogloea purpurea SAG 13.99 and Gomphosphaeria aponina DSM 107014.</title>
        <authorList>
            <person name="Marter P."/>
            <person name="Huang S."/>
        </authorList>
    </citation>
    <scope>NUCLEOTIDE SEQUENCE</scope>
    <source>
        <strain evidence="12">JP213</strain>
    </source>
</reference>
<evidence type="ECO:0000313" key="12">
    <source>
        <dbReference type="EMBL" id="MBR8828056.1"/>
    </source>
</evidence>
<keyword evidence="7 12" id="KW-0255">Endonuclease</keyword>
<gene>
    <name evidence="12" type="ORF">DSM107014_09175</name>
</gene>
<evidence type="ECO:0000256" key="3">
    <source>
        <dbReference type="ARBA" id="ARBA00012654"/>
    </source>
</evidence>
<comment type="catalytic activity">
    <reaction evidence="1">
        <text>Endonucleolytic cleavage of DNA to give random double-stranded fragments with terminal 5'-phosphates, ATP is simultaneously hydrolyzed.</text>
        <dbReference type="EC" id="3.1.21.3"/>
    </reaction>
</comment>
<sequence>MTNFTESILEQATLDILSDLGYTTLNANEERTSSSDIILTDRLQSALIAINPNIPFNAIEEAIKKVSRTDSPSLIENNKQFHKYLIEGVDVEYSRENRIKYDQVWLIDFNNPENNDFLALNQFTVIENKNNRRPDVVIFINGLPIAVIELKNPSNENATIRGAFNRLRTYKNTSLFHYNKILIVSDGIEARFGTLTADWERFMPWRTIDGDTIAPKGLPELEIMIKGIFQKEIVLDILRYFIVFETDGETIIKKMAGYHQYDCVYESPYLR</sequence>
<dbReference type="InterPro" id="IPR007409">
    <property type="entry name" value="Restrct_endonuc_type1_HsdR_N"/>
</dbReference>
<evidence type="ECO:0000256" key="7">
    <source>
        <dbReference type="ARBA" id="ARBA00022759"/>
    </source>
</evidence>
<dbReference type="InterPro" id="IPR051268">
    <property type="entry name" value="Type-I_R_enzyme_R_subunit"/>
</dbReference>
<protein>
    <recommendedName>
        <fullName evidence="3">type I site-specific deoxyribonuclease</fullName>
        <ecNumber evidence="3">3.1.21.3</ecNumber>
    </recommendedName>
</protein>
<dbReference type="EC" id="3.1.21.3" evidence="3"/>
<dbReference type="PANTHER" id="PTHR30195:SF15">
    <property type="entry name" value="TYPE I RESTRICTION ENZYME HINDI ENDONUCLEASE SUBUNIT"/>
    <property type="match status" value="1"/>
</dbReference>
<comment type="similarity">
    <text evidence="2">Belongs to the HsdR family.</text>
</comment>
<dbReference type="Pfam" id="PF04313">
    <property type="entry name" value="HSDR_N"/>
    <property type="match status" value="1"/>
</dbReference>
<evidence type="ECO:0000259" key="11">
    <source>
        <dbReference type="Pfam" id="PF04313"/>
    </source>
</evidence>
<accession>A0A941JS89</accession>
<evidence type="ECO:0000256" key="8">
    <source>
        <dbReference type="ARBA" id="ARBA00022801"/>
    </source>
</evidence>
<evidence type="ECO:0000256" key="4">
    <source>
        <dbReference type="ARBA" id="ARBA00022722"/>
    </source>
</evidence>
<comment type="caution">
    <text evidence="12">The sequence shown here is derived from an EMBL/GenBank/DDBJ whole genome shotgun (WGS) entry which is preliminary data.</text>
</comment>
<feature type="domain" description="Restriction endonuclease type I HsdR N-terminal" evidence="11">
    <location>
        <begin position="4"/>
        <end position="200"/>
    </location>
</feature>
<dbReference type="CDD" id="cd22332">
    <property type="entry name" value="HsdR_N"/>
    <property type="match status" value="1"/>
</dbReference>
<evidence type="ECO:0000256" key="6">
    <source>
        <dbReference type="ARBA" id="ARBA00022747"/>
    </source>
</evidence>